<feature type="domain" description="AB hydrolase-1" evidence="2">
    <location>
        <begin position="40"/>
        <end position="285"/>
    </location>
</feature>
<evidence type="ECO:0000313" key="3">
    <source>
        <dbReference type="EMBL" id="MCS7480690.1"/>
    </source>
</evidence>
<reference evidence="3" key="1">
    <citation type="submission" date="2022-08" db="EMBL/GenBank/DDBJ databases">
        <authorList>
            <person name="Tistechok S."/>
            <person name="Samborskyy M."/>
            <person name="Roman I."/>
        </authorList>
    </citation>
    <scope>NUCLEOTIDE SEQUENCE</scope>
    <source>
        <strain evidence="3">DSM 103496</strain>
    </source>
</reference>
<dbReference type="Gene3D" id="3.40.50.1820">
    <property type="entry name" value="alpha/beta hydrolase"/>
    <property type="match status" value="1"/>
</dbReference>
<gene>
    <name evidence="3" type="ORF">NZH93_27865</name>
</gene>
<keyword evidence="4" id="KW-1185">Reference proteome</keyword>
<dbReference type="Pfam" id="PF00561">
    <property type="entry name" value="Abhydrolase_1"/>
    <property type="match status" value="1"/>
</dbReference>
<dbReference type="InterPro" id="IPR000073">
    <property type="entry name" value="AB_hydrolase_1"/>
</dbReference>
<proteinExistence type="predicted"/>
<keyword evidence="1 3" id="KW-0378">Hydrolase</keyword>
<dbReference type="SUPFAM" id="SSF53474">
    <property type="entry name" value="alpha/beta-Hydrolases"/>
    <property type="match status" value="1"/>
</dbReference>
<evidence type="ECO:0000259" key="2">
    <source>
        <dbReference type="Pfam" id="PF00561"/>
    </source>
</evidence>
<accession>A0A9X3AIL8</accession>
<dbReference type="RefSeq" id="WP_259626176.1">
    <property type="nucleotide sequence ID" value="NZ_JANYMP010000014.1"/>
</dbReference>
<evidence type="ECO:0000256" key="1">
    <source>
        <dbReference type="ARBA" id="ARBA00022801"/>
    </source>
</evidence>
<sequence length="297" mass="31999">MPHDVTGVPHLPEGFTDRFRSEFVPVDGVTLHAVVGGDGPPLLLLPGWPQFWYSFRLVMPALADRFTVIALDTRGTGASDKPATGYDAVTLASDASAVMTALGHERFAVLGYDVGMMIGYVLAADHPERVTSLAVSEAILPGVTPSPPLLMDTATNERLWHFAFNRLADVNERMVSGREEVYFGHQFASKAASPRAIPQEAVDVYVDVLRDPAALRASFEFYRSEESTPQVVERTRGAKLAMPVLAIGGERSSGAVVEQTMRAVAADVTGLVLPGVGHFVPEEAPDELLKALLDFLS</sequence>
<dbReference type="AlphaFoldDB" id="A0A9X3AIL8"/>
<protein>
    <submittedName>
        <fullName evidence="3">Alpha/beta hydrolase</fullName>
    </submittedName>
</protein>
<dbReference type="GO" id="GO:0016787">
    <property type="term" value="F:hydrolase activity"/>
    <property type="evidence" value="ECO:0007669"/>
    <property type="project" value="UniProtKB-KW"/>
</dbReference>
<dbReference type="EMBL" id="JANYMP010000014">
    <property type="protein sequence ID" value="MCS7480690.1"/>
    <property type="molecule type" value="Genomic_DNA"/>
</dbReference>
<comment type="caution">
    <text evidence="3">The sequence shown here is derived from an EMBL/GenBank/DDBJ whole genome shotgun (WGS) entry which is preliminary data.</text>
</comment>
<dbReference type="Proteomes" id="UP001141259">
    <property type="component" value="Unassembled WGS sequence"/>
</dbReference>
<dbReference type="PRINTS" id="PR00412">
    <property type="entry name" value="EPOXHYDRLASE"/>
</dbReference>
<dbReference type="InterPro" id="IPR000639">
    <property type="entry name" value="Epox_hydrolase-like"/>
</dbReference>
<name>A0A9X3AIL8_9PSEU</name>
<dbReference type="InterPro" id="IPR029058">
    <property type="entry name" value="AB_hydrolase_fold"/>
</dbReference>
<evidence type="ECO:0000313" key="4">
    <source>
        <dbReference type="Proteomes" id="UP001141259"/>
    </source>
</evidence>
<dbReference type="PANTHER" id="PTHR43329">
    <property type="entry name" value="EPOXIDE HYDROLASE"/>
    <property type="match status" value="1"/>
</dbReference>
<organism evidence="3 4">
    <name type="scientific">Umezawaea endophytica</name>
    <dbReference type="NCBI Taxonomy" id="1654476"/>
    <lineage>
        <taxon>Bacteria</taxon>
        <taxon>Bacillati</taxon>
        <taxon>Actinomycetota</taxon>
        <taxon>Actinomycetes</taxon>
        <taxon>Pseudonocardiales</taxon>
        <taxon>Pseudonocardiaceae</taxon>
        <taxon>Umezawaea</taxon>
    </lineage>
</organism>